<dbReference type="AlphaFoldDB" id="A0A0S7WUT3"/>
<dbReference type="STRING" id="1703770.AMJ39_02585"/>
<keyword evidence="1" id="KW-0677">Repeat</keyword>
<name>A0A0S7WUT3_UNCT6</name>
<feature type="repeat" description="NHL" evidence="2">
    <location>
        <begin position="108"/>
        <end position="151"/>
    </location>
</feature>
<feature type="repeat" description="NHL" evidence="2">
    <location>
        <begin position="158"/>
        <end position="201"/>
    </location>
</feature>
<feature type="region of interest" description="Disordered" evidence="3">
    <location>
        <begin position="324"/>
        <end position="354"/>
    </location>
</feature>
<feature type="compositionally biased region" description="Basic residues" evidence="3">
    <location>
        <begin position="343"/>
        <end position="354"/>
    </location>
</feature>
<comment type="caution">
    <text evidence="4">The sequence shown here is derived from an EMBL/GenBank/DDBJ whole genome shotgun (WGS) entry which is preliminary data.</text>
</comment>
<dbReference type="InterPro" id="IPR011042">
    <property type="entry name" value="6-blade_b-propeller_TolB-like"/>
</dbReference>
<dbReference type="PANTHER" id="PTHR24104">
    <property type="entry name" value="E3 UBIQUITIN-PROTEIN LIGASE NHLRC1-RELATED"/>
    <property type="match status" value="1"/>
</dbReference>
<dbReference type="GO" id="GO:0008270">
    <property type="term" value="F:zinc ion binding"/>
    <property type="evidence" value="ECO:0007669"/>
    <property type="project" value="UniProtKB-KW"/>
</dbReference>
<dbReference type="PROSITE" id="PS51125">
    <property type="entry name" value="NHL"/>
    <property type="match status" value="2"/>
</dbReference>
<dbReference type="Pfam" id="PF01436">
    <property type="entry name" value="NHL"/>
    <property type="match status" value="2"/>
</dbReference>
<evidence type="ECO:0008006" key="6">
    <source>
        <dbReference type="Google" id="ProtNLM"/>
    </source>
</evidence>
<dbReference type="SUPFAM" id="SSF50956">
    <property type="entry name" value="Thermostable phytase (3-phytase)"/>
    <property type="match status" value="1"/>
</dbReference>
<gene>
    <name evidence="4" type="ORF">AMJ39_02585</name>
</gene>
<dbReference type="InterPro" id="IPR001258">
    <property type="entry name" value="NHL_repeat"/>
</dbReference>
<evidence type="ECO:0000256" key="1">
    <source>
        <dbReference type="ARBA" id="ARBA00022737"/>
    </source>
</evidence>
<evidence type="ECO:0000256" key="2">
    <source>
        <dbReference type="PROSITE-ProRule" id="PRU00504"/>
    </source>
</evidence>
<organism evidence="4 5">
    <name type="scientific">candidate division TA06 bacterium DG_24</name>
    <dbReference type="NCBI Taxonomy" id="1703770"/>
    <lineage>
        <taxon>Bacteria</taxon>
        <taxon>Bacteria division TA06</taxon>
    </lineage>
</organism>
<dbReference type="Gene3D" id="2.120.10.30">
    <property type="entry name" value="TolB, C-terminal domain"/>
    <property type="match status" value="3"/>
</dbReference>
<protein>
    <recommendedName>
        <fullName evidence="6">SMP-30/Gluconolactonase/LRE-like region domain-containing protein</fullName>
    </recommendedName>
</protein>
<dbReference type="Proteomes" id="UP000052008">
    <property type="component" value="Unassembled WGS sequence"/>
</dbReference>
<reference evidence="4 5" key="1">
    <citation type="journal article" date="2015" name="Microbiome">
        <title>Genomic resolution of linkages in carbon, nitrogen, and sulfur cycling among widespread estuary sediment bacteria.</title>
        <authorList>
            <person name="Baker B.J."/>
            <person name="Lazar C.S."/>
            <person name="Teske A.P."/>
            <person name="Dick G.J."/>
        </authorList>
    </citation>
    <scope>NUCLEOTIDE SEQUENCE [LARGE SCALE GENOMIC DNA]</scope>
    <source>
        <strain evidence="4">DG_24</strain>
    </source>
</reference>
<evidence type="ECO:0000256" key="3">
    <source>
        <dbReference type="SAM" id="MobiDB-lite"/>
    </source>
</evidence>
<dbReference type="PANTHER" id="PTHR24104:SF25">
    <property type="entry name" value="PROTEIN LIN-41"/>
    <property type="match status" value="1"/>
</dbReference>
<evidence type="ECO:0000313" key="4">
    <source>
        <dbReference type="EMBL" id="KPJ53898.1"/>
    </source>
</evidence>
<evidence type="ECO:0000313" key="5">
    <source>
        <dbReference type="Proteomes" id="UP000052008"/>
    </source>
</evidence>
<dbReference type="InterPro" id="IPR050952">
    <property type="entry name" value="TRIM-NHL_E3_ligases"/>
</dbReference>
<dbReference type="EMBL" id="LIZS01000010">
    <property type="protein sequence ID" value="KPJ53898.1"/>
    <property type="molecule type" value="Genomic_DNA"/>
</dbReference>
<dbReference type="CDD" id="cd05819">
    <property type="entry name" value="NHL"/>
    <property type="match status" value="1"/>
</dbReference>
<feature type="compositionally biased region" description="Low complexity" evidence="3">
    <location>
        <begin position="328"/>
        <end position="339"/>
    </location>
</feature>
<accession>A0A0S7WUT3</accession>
<sequence length="354" mass="39063">MRSTLLLVQTIIVTILVLAATGLGDGYDPTTLVFPPYGHTMGYHKATSFHLRLLLGSTVRFRNPQGVAVVRLRSTDDPVDHHDDDEVSVYAVNSDAHQIVHNRSLTDVDIFGRFGRGEGEFWSPRGIAANADGDVYVADTENHRIVHLHDDGEGLSFAKTIGKFGAAPGEFDRPRGVALDARGTIYVTDTGNHRVQVFSSEGDFVRSIGDPRGGRGRVEHPDGIAVYDGRDQWSFYEDRSLYVVDQHGERIQQFSLDGRLIAAVKMSDIGVTDADIAYLAVDYYGNLYATDMSNHRIHKFDRSLRYIISYGRYGTGDKEFELGSTHRSGGSFPGHSGSSTAGRRCRSISQKHAK</sequence>
<proteinExistence type="predicted"/>